<feature type="region of interest" description="Disordered" evidence="1">
    <location>
        <begin position="130"/>
        <end position="181"/>
    </location>
</feature>
<feature type="compositionally biased region" description="Low complexity" evidence="1">
    <location>
        <begin position="534"/>
        <end position="546"/>
    </location>
</feature>
<feature type="compositionally biased region" description="Polar residues" evidence="1">
    <location>
        <begin position="1391"/>
        <end position="1404"/>
    </location>
</feature>
<feature type="compositionally biased region" description="Low complexity" evidence="1">
    <location>
        <begin position="43"/>
        <end position="78"/>
    </location>
</feature>
<feature type="compositionally biased region" description="Low complexity" evidence="1">
    <location>
        <begin position="767"/>
        <end position="784"/>
    </location>
</feature>
<dbReference type="GeneID" id="24109323"/>
<accession>R9P5F3</accession>
<gene>
    <name evidence="2" type="ORF">PHSY_004037</name>
</gene>
<name>R9P5F3_PSEHS</name>
<feature type="compositionally biased region" description="Basic and acidic residues" evidence="1">
    <location>
        <begin position="355"/>
        <end position="377"/>
    </location>
</feature>
<dbReference type="Proteomes" id="UP000014071">
    <property type="component" value="Unassembled WGS sequence"/>
</dbReference>
<evidence type="ECO:0000256" key="1">
    <source>
        <dbReference type="SAM" id="MobiDB-lite"/>
    </source>
</evidence>
<feature type="compositionally biased region" description="Low complexity" evidence="1">
    <location>
        <begin position="282"/>
        <end position="304"/>
    </location>
</feature>
<feature type="compositionally biased region" description="Polar residues" evidence="1">
    <location>
        <begin position="315"/>
        <end position="324"/>
    </location>
</feature>
<dbReference type="OrthoDB" id="2553354at2759"/>
<feature type="region of interest" description="Disordered" evidence="1">
    <location>
        <begin position="197"/>
        <end position="478"/>
    </location>
</feature>
<dbReference type="HOGENOM" id="CLU_002974_0_0_1"/>
<feature type="region of interest" description="Disordered" evidence="1">
    <location>
        <begin position="496"/>
        <end position="565"/>
    </location>
</feature>
<feature type="compositionally biased region" description="Basic and acidic residues" evidence="1">
    <location>
        <begin position="1062"/>
        <end position="1073"/>
    </location>
</feature>
<proteinExistence type="predicted"/>
<feature type="compositionally biased region" description="Polar residues" evidence="1">
    <location>
        <begin position="904"/>
        <end position="914"/>
    </location>
</feature>
<dbReference type="RefSeq" id="XP_012190044.1">
    <property type="nucleotide sequence ID" value="XM_012334654.1"/>
</dbReference>
<feature type="compositionally biased region" description="Low complexity" evidence="1">
    <location>
        <begin position="155"/>
        <end position="165"/>
    </location>
</feature>
<feature type="region of interest" description="Disordered" evidence="1">
    <location>
        <begin position="726"/>
        <end position="793"/>
    </location>
</feature>
<feature type="region of interest" description="Disordered" evidence="1">
    <location>
        <begin position="1"/>
        <end position="78"/>
    </location>
</feature>
<feature type="region of interest" description="Disordered" evidence="1">
    <location>
        <begin position="1391"/>
        <end position="1411"/>
    </location>
</feature>
<feature type="compositionally biased region" description="Low complexity" evidence="1">
    <location>
        <begin position="917"/>
        <end position="936"/>
    </location>
</feature>
<feature type="region of interest" description="Disordered" evidence="1">
    <location>
        <begin position="1054"/>
        <end position="1085"/>
    </location>
</feature>
<feature type="region of interest" description="Disordered" evidence="1">
    <location>
        <begin position="977"/>
        <end position="1026"/>
    </location>
</feature>
<feature type="compositionally biased region" description="Basic residues" evidence="1">
    <location>
        <begin position="1"/>
        <end position="11"/>
    </location>
</feature>
<feature type="region of interest" description="Disordered" evidence="1">
    <location>
        <begin position="1155"/>
        <end position="1198"/>
    </location>
</feature>
<organism evidence="2 3">
    <name type="scientific">Pseudozyma hubeiensis (strain SY62)</name>
    <name type="common">Yeast</name>
    <dbReference type="NCBI Taxonomy" id="1305764"/>
    <lineage>
        <taxon>Eukaryota</taxon>
        <taxon>Fungi</taxon>
        <taxon>Dikarya</taxon>
        <taxon>Basidiomycota</taxon>
        <taxon>Ustilaginomycotina</taxon>
        <taxon>Ustilaginomycetes</taxon>
        <taxon>Ustilaginales</taxon>
        <taxon>Ustilaginaceae</taxon>
        <taxon>Pseudozyma</taxon>
    </lineage>
</organism>
<dbReference type="EMBL" id="DF238801">
    <property type="protein sequence ID" value="GAC96457.1"/>
    <property type="molecule type" value="Genomic_DNA"/>
</dbReference>
<feature type="compositionally biased region" description="Low complexity" evidence="1">
    <location>
        <begin position="440"/>
        <end position="450"/>
    </location>
</feature>
<keyword evidence="3" id="KW-1185">Reference proteome</keyword>
<feature type="compositionally biased region" description="Basic residues" evidence="1">
    <location>
        <begin position="397"/>
        <end position="406"/>
    </location>
</feature>
<feature type="compositionally biased region" description="Polar residues" evidence="1">
    <location>
        <begin position="379"/>
        <end position="389"/>
    </location>
</feature>
<feature type="region of interest" description="Disordered" evidence="1">
    <location>
        <begin position="821"/>
        <end position="844"/>
    </location>
</feature>
<dbReference type="eggNOG" id="ENOG502RCB5">
    <property type="taxonomic scope" value="Eukaryota"/>
</dbReference>
<evidence type="ECO:0000313" key="3">
    <source>
        <dbReference type="Proteomes" id="UP000014071"/>
    </source>
</evidence>
<feature type="compositionally biased region" description="Polar residues" evidence="1">
    <location>
        <begin position="646"/>
        <end position="655"/>
    </location>
</feature>
<feature type="compositionally biased region" description="Polar residues" evidence="1">
    <location>
        <begin position="227"/>
        <end position="241"/>
    </location>
</feature>
<feature type="compositionally biased region" description="Basic and acidic residues" evidence="1">
    <location>
        <begin position="430"/>
        <end position="439"/>
    </location>
</feature>
<protein>
    <submittedName>
        <fullName evidence="2">Uncharacterized protein</fullName>
    </submittedName>
</protein>
<evidence type="ECO:0000313" key="2">
    <source>
        <dbReference type="EMBL" id="GAC96457.1"/>
    </source>
</evidence>
<feature type="region of interest" description="Disordered" evidence="1">
    <location>
        <begin position="1253"/>
        <end position="1287"/>
    </location>
</feature>
<sequence>MLRRASLRRRTPSGDSTTVRVDETAPKATTPTPSSRANAMSRTSSAVASAPVAATVAPSLSATTPTPAGDAPASSGRLSRFFGRRKSFSGPVGALHKPDLMADPVPVLRDASASLNKRSPPLAIISADWREAPDATKPAPGLIHSGAPAPPPATSPSDTAAGPSANIGAATVKAQRESADGQSCKFSAFSFPALPYESSQEASSAPDPSRQKQTKHSTSRSVPLASLPTSSVIPLSQSQTVADDAAMPPPQPRPTRGRSLSFSLSHRKSSKSLSMIGHMFGSSSHVPDSVSSSPPLPADASTLSQRYPAAESRSSHSNEPTASSHSRRPSLRDRLKLGRGAAGQGPQRPSTPEIESWKQKLAEVPAHAERSDTERKSPASIQDVSQPKSADSPVKIVRSRSAIRRKPPPEIKQEDIDSSSSTPVYSKAFRTLDVDHRDASPLGGSPASSPELAFSSMTSPHRRKSSPQSSSRDVSVRRDEAAANVLGLIGAPSEASKLLDTHGPSIDVQPSTPSRKASPKAVIDQSSPMSVSTQQNLAPASSSSLLQRRRTSAAPSVADTSASLDRPWSLISSSEADTPLLKLRKLVVNTDTDASDDNREDDHVSNGLFFRPVVGPSNNAVGSDEQMTRDLTPIGSTQEGELEQLRSASQTTVLSDTKHEVRSVPSSAASTIRVRAAGKAPTQLSLSSAASEASHTSTVRYASVPSALGQSTQPTSEVPMTVDAAGPEADMVGPLPAKSPVASQHSLRGRQHRRDGSVGSTYSQTTIQQARRSSTASRITARSSGQWSESRLSEDALSVLEAEVGQARRAEVVALGKGRVQDWVGGGGADRPLPTAEAPTLSRSNTLRKIAQHASTGDVETHVDQREAQRQRTLNEHLDRRLQQLSDSQLVPNASASHLRVPKQNPQAASSPQHQGAAAMESSTSASRSAPTSATSDGPRFARLSAFHDRKHPEDSQRLAPQDAALVASASNQSMEEAIRLGRAPSKRVRRDASETRSIGEAVMVQRESGARHPRRSASLSSKKTAHAIDQLNPTLAPVLPFVPMANAQTLNDQQEAPAPIRQDDEKAQDDSKKHAKQRTYATSEEAVRAKQLELINRERRLAEKEARHQAYLQQKYAHKKQNDPLLAARLALVGLEPREAVPQVDGEHAAITAKEADTGARGGGLQPPAVPERRASSRLSIPRSSMVRKNSDTGSVASFHTATDAPVAAVRPDTSNSIASSLAVDFDFPEPPRRMTEQLSDDGTVLSRAGLQHSPLGQRWKGRRHYAREDQRSQTPPLRDSSLRHRVDGDGRVHTRAALLFSNDTDAKPVMSASQSMPRLIAVPSLDSAQQTATLRRSRSVGYASRDLRKLTREQMMQDALNHPSPPAVHRELHSLQYGQAKGLGIEMADNSSASGRYSNVATPRQPIAA</sequence>
<feature type="compositionally biased region" description="Polar residues" evidence="1">
    <location>
        <begin position="524"/>
        <end position="533"/>
    </location>
</feature>
<feature type="region of interest" description="Disordered" evidence="1">
    <location>
        <begin position="895"/>
        <end position="939"/>
    </location>
</feature>
<feature type="region of interest" description="Disordered" evidence="1">
    <location>
        <begin position="592"/>
        <end position="669"/>
    </location>
</feature>
<reference evidence="3" key="1">
    <citation type="journal article" date="2013" name="Genome Announc.">
        <title>Draft genome sequence of the basidiomycetous yeast-like fungus Pseudozyma hubeiensis SY62, which produces an abundant amount of the biosurfactant mannosylerythritol lipids.</title>
        <authorList>
            <person name="Konishi M."/>
            <person name="Hatada Y."/>
            <person name="Horiuchi J."/>
        </authorList>
    </citation>
    <scope>NUCLEOTIDE SEQUENCE [LARGE SCALE GENOMIC DNA]</scope>
    <source>
        <strain evidence="3">SY62</strain>
    </source>
</reference>